<protein>
    <submittedName>
        <fullName evidence="9">Protein kinase</fullName>
    </submittedName>
</protein>
<feature type="region of interest" description="Disordered" evidence="6">
    <location>
        <begin position="503"/>
        <end position="532"/>
    </location>
</feature>
<dbReference type="EMBL" id="CP089983">
    <property type="protein sequence ID" value="WXB02655.1"/>
    <property type="molecule type" value="Genomic_DNA"/>
</dbReference>
<dbReference type="PANTHER" id="PTHR43289:SF6">
    <property type="entry name" value="SERINE_THREONINE-PROTEIN KINASE NEKL-3"/>
    <property type="match status" value="1"/>
</dbReference>
<keyword evidence="1" id="KW-0808">Transferase</keyword>
<keyword evidence="7" id="KW-0812">Transmembrane</keyword>
<feature type="compositionally biased region" description="Acidic residues" evidence="6">
    <location>
        <begin position="511"/>
        <end position="521"/>
    </location>
</feature>
<feature type="transmembrane region" description="Helical" evidence="7">
    <location>
        <begin position="397"/>
        <end position="415"/>
    </location>
</feature>
<feature type="compositionally biased region" description="Basic and acidic residues" evidence="6">
    <location>
        <begin position="522"/>
        <end position="532"/>
    </location>
</feature>
<dbReference type="SUPFAM" id="SSF56112">
    <property type="entry name" value="Protein kinase-like (PK-like)"/>
    <property type="match status" value="1"/>
</dbReference>
<dbReference type="InterPro" id="IPR011009">
    <property type="entry name" value="Kinase-like_dom_sf"/>
</dbReference>
<feature type="binding site" evidence="5">
    <location>
        <position position="40"/>
    </location>
    <ligand>
        <name>ATP</name>
        <dbReference type="ChEBI" id="CHEBI:30616"/>
    </ligand>
</feature>
<dbReference type="Pfam" id="PF13239">
    <property type="entry name" value="2TM"/>
    <property type="match status" value="1"/>
</dbReference>
<dbReference type="InterPro" id="IPR000719">
    <property type="entry name" value="Prot_kinase_dom"/>
</dbReference>
<feature type="transmembrane region" description="Helical" evidence="7">
    <location>
        <begin position="421"/>
        <end position="442"/>
    </location>
</feature>
<dbReference type="Proteomes" id="UP001374803">
    <property type="component" value="Chromosome"/>
</dbReference>
<feature type="region of interest" description="Disordered" evidence="6">
    <location>
        <begin position="288"/>
        <end position="310"/>
    </location>
</feature>
<keyword evidence="10" id="KW-1185">Reference proteome</keyword>
<dbReference type="InterPro" id="IPR025698">
    <property type="entry name" value="2TM_dom"/>
</dbReference>
<evidence type="ECO:0000313" key="9">
    <source>
        <dbReference type="EMBL" id="WXB02655.1"/>
    </source>
</evidence>
<reference evidence="9" key="1">
    <citation type="submission" date="2021-12" db="EMBL/GenBank/DDBJ databases">
        <title>Discovery of the Pendulisporaceae a myxobacterial family with distinct sporulation behavior and unique specialized metabolism.</title>
        <authorList>
            <person name="Garcia R."/>
            <person name="Popoff A."/>
            <person name="Bader C.D."/>
            <person name="Loehr J."/>
            <person name="Walesch S."/>
            <person name="Walt C."/>
            <person name="Boldt J."/>
            <person name="Bunk B."/>
            <person name="Haeckl F.J.F.P.J."/>
            <person name="Gunesch A.P."/>
            <person name="Birkelbach J."/>
            <person name="Nuebel U."/>
            <person name="Pietschmann T."/>
            <person name="Bach T."/>
            <person name="Mueller R."/>
        </authorList>
    </citation>
    <scope>NUCLEOTIDE SEQUENCE</scope>
    <source>
        <strain evidence="9">MSr11367</strain>
    </source>
</reference>
<evidence type="ECO:0000256" key="1">
    <source>
        <dbReference type="ARBA" id="ARBA00022679"/>
    </source>
</evidence>
<dbReference type="RefSeq" id="WP_394832284.1">
    <property type="nucleotide sequence ID" value="NZ_CP089929.1"/>
</dbReference>
<organism evidence="9 10">
    <name type="scientific">Pendulispora rubella</name>
    <dbReference type="NCBI Taxonomy" id="2741070"/>
    <lineage>
        <taxon>Bacteria</taxon>
        <taxon>Pseudomonadati</taxon>
        <taxon>Myxococcota</taxon>
        <taxon>Myxococcia</taxon>
        <taxon>Myxococcales</taxon>
        <taxon>Sorangiineae</taxon>
        <taxon>Pendulisporaceae</taxon>
        <taxon>Pendulispora</taxon>
    </lineage>
</organism>
<proteinExistence type="predicted"/>
<evidence type="ECO:0000256" key="5">
    <source>
        <dbReference type="PROSITE-ProRule" id="PRU10141"/>
    </source>
</evidence>
<evidence type="ECO:0000256" key="4">
    <source>
        <dbReference type="ARBA" id="ARBA00022840"/>
    </source>
</evidence>
<accession>A0ABZ2L0A3</accession>
<dbReference type="PROSITE" id="PS50011">
    <property type="entry name" value="PROTEIN_KINASE_DOM"/>
    <property type="match status" value="1"/>
</dbReference>
<dbReference type="CDD" id="cd14014">
    <property type="entry name" value="STKc_PknB_like"/>
    <property type="match status" value="1"/>
</dbReference>
<name>A0ABZ2L0A3_9BACT</name>
<evidence type="ECO:0000313" key="10">
    <source>
        <dbReference type="Proteomes" id="UP001374803"/>
    </source>
</evidence>
<dbReference type="PROSITE" id="PS00107">
    <property type="entry name" value="PROTEIN_KINASE_ATP"/>
    <property type="match status" value="1"/>
</dbReference>
<evidence type="ECO:0000256" key="2">
    <source>
        <dbReference type="ARBA" id="ARBA00022741"/>
    </source>
</evidence>
<dbReference type="InterPro" id="IPR017441">
    <property type="entry name" value="Protein_kinase_ATP_BS"/>
</dbReference>
<evidence type="ECO:0000256" key="6">
    <source>
        <dbReference type="SAM" id="MobiDB-lite"/>
    </source>
</evidence>
<sequence>MLKPGDTFERYTIEAQLGEGGMGCVYRAHDTRLQRRVALKVISEEQRDGQVDAEANARLLREARVAAALDHPNVVSIFDVGEYEGTPFIVMELVSGRTLRDAVGDDSIPRATCVAQLADVARALGVAHERGLVHRDIKPENVMIRQDGVVKVVDFGIARRQRGSDPHDETETPAIPTLTIEGVKLGTPVYMAPEQIRGDALDGRTDQFAWGVVAYERLAGRLPWRGSNDAIAVMASVLTDRVDRAPLDQAAVPRAIQDVILRALEKRPEDRFSSMHEVVQALDAAVREGSERGAANRPQTRKLPQSATDAQRFSTAEVRDVLAQAIEQQAERQGATKLGFEELLAVAAEVGIDPDSLREASRALRAGKQEPSAADRDFVRRRDVWIRQQRLNLYRHAGVYGIVNAGILVLGLVLLSFTPWWIWFLPLLGWGIGLAIHALVALTSSEEDFREHEAGMTWWHEHQRRRRDDLMARRAPREAARIEASARGARFERSPARVRVARVNTGRERDAEEAEEEAEAIEEARQGEQRRR</sequence>
<keyword evidence="7" id="KW-1133">Transmembrane helix</keyword>
<gene>
    <name evidence="9" type="ORF">LVJ94_37780</name>
</gene>
<keyword evidence="2 5" id="KW-0547">Nucleotide-binding</keyword>
<feature type="domain" description="Protein kinase" evidence="8">
    <location>
        <begin position="11"/>
        <end position="286"/>
    </location>
</feature>
<keyword evidence="4 5" id="KW-0067">ATP-binding</keyword>
<dbReference type="PROSITE" id="PS00108">
    <property type="entry name" value="PROTEIN_KINASE_ST"/>
    <property type="match status" value="1"/>
</dbReference>
<keyword evidence="3 9" id="KW-0418">Kinase</keyword>
<evidence type="ECO:0000259" key="8">
    <source>
        <dbReference type="PROSITE" id="PS50011"/>
    </source>
</evidence>
<dbReference type="Gene3D" id="1.10.510.10">
    <property type="entry name" value="Transferase(Phosphotransferase) domain 1"/>
    <property type="match status" value="1"/>
</dbReference>
<dbReference type="InterPro" id="IPR008271">
    <property type="entry name" value="Ser/Thr_kinase_AS"/>
</dbReference>
<evidence type="ECO:0000256" key="3">
    <source>
        <dbReference type="ARBA" id="ARBA00022777"/>
    </source>
</evidence>
<dbReference type="SMART" id="SM00220">
    <property type="entry name" value="S_TKc"/>
    <property type="match status" value="1"/>
</dbReference>
<dbReference type="PANTHER" id="PTHR43289">
    <property type="entry name" value="MITOGEN-ACTIVATED PROTEIN KINASE KINASE KINASE 20-RELATED"/>
    <property type="match status" value="1"/>
</dbReference>
<dbReference type="Pfam" id="PF00069">
    <property type="entry name" value="Pkinase"/>
    <property type="match status" value="1"/>
</dbReference>
<evidence type="ECO:0000256" key="7">
    <source>
        <dbReference type="SAM" id="Phobius"/>
    </source>
</evidence>
<dbReference type="GO" id="GO:0016301">
    <property type="term" value="F:kinase activity"/>
    <property type="evidence" value="ECO:0007669"/>
    <property type="project" value="UniProtKB-KW"/>
</dbReference>
<keyword evidence="7" id="KW-0472">Membrane</keyword>
<dbReference type="Gene3D" id="3.30.200.20">
    <property type="entry name" value="Phosphorylase Kinase, domain 1"/>
    <property type="match status" value="1"/>
</dbReference>